<dbReference type="PROSITE" id="PS51782">
    <property type="entry name" value="LYSM"/>
    <property type="match status" value="1"/>
</dbReference>
<dbReference type="InterPro" id="IPR011055">
    <property type="entry name" value="Dup_hybrid_motif"/>
</dbReference>
<evidence type="ECO:0000256" key="1">
    <source>
        <dbReference type="SAM" id="MobiDB-lite"/>
    </source>
</evidence>
<reference evidence="5" key="1">
    <citation type="journal article" date="2019" name="Int. J. Syst. Evol. Microbiol.">
        <title>The Global Catalogue of Microorganisms (GCM) 10K type strain sequencing project: providing services to taxonomists for standard genome sequencing and annotation.</title>
        <authorList>
            <consortium name="The Broad Institute Genomics Platform"/>
            <consortium name="The Broad Institute Genome Sequencing Center for Infectious Disease"/>
            <person name="Wu L."/>
            <person name="Ma J."/>
        </authorList>
    </citation>
    <scope>NUCLEOTIDE SEQUENCE [LARGE SCALE GENOMIC DNA]</scope>
    <source>
        <strain evidence="5">CGMCC 1.12750</strain>
    </source>
</reference>
<organism evidence="4 5">
    <name type="scientific">Plastorhodobacter daqingensis</name>
    <dbReference type="NCBI Taxonomy" id="1387281"/>
    <lineage>
        <taxon>Bacteria</taxon>
        <taxon>Pseudomonadati</taxon>
        <taxon>Pseudomonadota</taxon>
        <taxon>Alphaproteobacteria</taxon>
        <taxon>Rhodobacterales</taxon>
        <taxon>Paracoccaceae</taxon>
        <taxon>Plastorhodobacter</taxon>
    </lineage>
</organism>
<feature type="compositionally biased region" description="Low complexity" evidence="1">
    <location>
        <begin position="228"/>
        <end position="244"/>
    </location>
</feature>
<feature type="domain" description="LysM" evidence="3">
    <location>
        <begin position="173"/>
        <end position="217"/>
    </location>
</feature>
<dbReference type="Pfam" id="PF01476">
    <property type="entry name" value="LysM"/>
    <property type="match status" value="2"/>
</dbReference>
<evidence type="ECO:0000313" key="4">
    <source>
        <dbReference type="EMBL" id="MFC7703344.1"/>
    </source>
</evidence>
<dbReference type="PANTHER" id="PTHR21666">
    <property type="entry name" value="PEPTIDASE-RELATED"/>
    <property type="match status" value="1"/>
</dbReference>
<keyword evidence="2" id="KW-0732">Signal</keyword>
<gene>
    <name evidence="4" type="ORF">ACFQXB_03945</name>
</gene>
<feature type="compositionally biased region" description="Pro residues" evidence="1">
    <location>
        <begin position="160"/>
        <end position="170"/>
    </location>
</feature>
<accession>A0ABW2UF89</accession>
<dbReference type="SUPFAM" id="SSF51261">
    <property type="entry name" value="Duplicated hybrid motif"/>
    <property type="match status" value="1"/>
</dbReference>
<keyword evidence="5" id="KW-1185">Reference proteome</keyword>
<dbReference type="InterPro" id="IPR018392">
    <property type="entry name" value="LysM"/>
</dbReference>
<dbReference type="Gene3D" id="2.70.70.10">
    <property type="entry name" value="Glucose Permease (Domain IIA)"/>
    <property type="match status" value="1"/>
</dbReference>
<dbReference type="SMART" id="SM00257">
    <property type="entry name" value="LysM"/>
    <property type="match status" value="2"/>
</dbReference>
<dbReference type="InterPro" id="IPR050570">
    <property type="entry name" value="Cell_wall_metabolism_enzyme"/>
</dbReference>
<dbReference type="Proteomes" id="UP001596516">
    <property type="component" value="Unassembled WGS sequence"/>
</dbReference>
<protein>
    <submittedName>
        <fullName evidence="4">Peptidoglycan DD-metalloendopeptidase family protein</fullName>
    </submittedName>
</protein>
<name>A0ABW2UF89_9RHOB</name>
<dbReference type="RefSeq" id="WP_377399472.1">
    <property type="nucleotide sequence ID" value="NZ_JBHTFQ010000002.1"/>
</dbReference>
<dbReference type="SUPFAM" id="SSF54106">
    <property type="entry name" value="LysM domain"/>
    <property type="match status" value="2"/>
</dbReference>
<evidence type="ECO:0000256" key="2">
    <source>
        <dbReference type="SAM" id="SignalP"/>
    </source>
</evidence>
<dbReference type="CDD" id="cd00118">
    <property type="entry name" value="LysM"/>
    <property type="match status" value="2"/>
</dbReference>
<feature type="signal peptide" evidence="2">
    <location>
        <begin position="1"/>
        <end position="24"/>
    </location>
</feature>
<dbReference type="Gene3D" id="3.10.350.10">
    <property type="entry name" value="LysM domain"/>
    <property type="match status" value="2"/>
</dbReference>
<dbReference type="InterPro" id="IPR036779">
    <property type="entry name" value="LysM_dom_sf"/>
</dbReference>
<dbReference type="Pfam" id="PF01551">
    <property type="entry name" value="Peptidase_M23"/>
    <property type="match status" value="1"/>
</dbReference>
<dbReference type="InterPro" id="IPR016047">
    <property type="entry name" value="M23ase_b-sheet_dom"/>
</dbReference>
<dbReference type="PANTHER" id="PTHR21666:SF270">
    <property type="entry name" value="MUREIN HYDROLASE ACTIVATOR ENVC"/>
    <property type="match status" value="1"/>
</dbReference>
<feature type="region of interest" description="Disordered" evidence="1">
    <location>
        <begin position="228"/>
        <end position="281"/>
    </location>
</feature>
<sequence>MVFQSPRFSLLLAGSALMVLTACNNNGQWTGPRDWDLRAGGGLNTSQAALQATLARPQPDARGVISYPTYQVAVARPGDTVASVAARIGLPAEDLARHNGLPTDMVLRQDEVLVLPRQVAGPAATTAPLPGSAAPEQIDITTLAGSAIDRAAGSSTPSAAAPPPVQPSGPEPVRHQVRRGETAYTIARSYNVTPRALAEWNGLGPDMMVREGQFLLIPVADQATRQAAAAAPAPVPAPGSGSATPVPPSAATPLPEPEATTPPPGPASPNMGAQRTAASGSARFAMPVQGQIIRGYEKRRNDGVDFGAPAGTTVHAADDGTVAAITRDTDQVPILVIRHSGNLMTVYANVDNIAVERNETVRRGQAIASVRAGTPSFLHFEVRDGFDSVDPMPYLQ</sequence>
<dbReference type="EMBL" id="JBHTFQ010000002">
    <property type="protein sequence ID" value="MFC7703344.1"/>
    <property type="molecule type" value="Genomic_DNA"/>
</dbReference>
<dbReference type="CDD" id="cd12797">
    <property type="entry name" value="M23_peptidase"/>
    <property type="match status" value="1"/>
</dbReference>
<feature type="compositionally biased region" description="Pro residues" evidence="1">
    <location>
        <begin position="245"/>
        <end position="267"/>
    </location>
</feature>
<feature type="region of interest" description="Disordered" evidence="1">
    <location>
        <begin position="150"/>
        <end position="176"/>
    </location>
</feature>
<feature type="chain" id="PRO_5046557884" evidence="2">
    <location>
        <begin position="25"/>
        <end position="396"/>
    </location>
</feature>
<comment type="caution">
    <text evidence="4">The sequence shown here is derived from an EMBL/GenBank/DDBJ whole genome shotgun (WGS) entry which is preliminary data.</text>
</comment>
<dbReference type="PROSITE" id="PS51257">
    <property type="entry name" value="PROKAR_LIPOPROTEIN"/>
    <property type="match status" value="1"/>
</dbReference>
<evidence type="ECO:0000259" key="3">
    <source>
        <dbReference type="PROSITE" id="PS51782"/>
    </source>
</evidence>
<proteinExistence type="predicted"/>
<evidence type="ECO:0000313" key="5">
    <source>
        <dbReference type="Proteomes" id="UP001596516"/>
    </source>
</evidence>